<comment type="caution">
    <text evidence="2">The sequence shown here is derived from an EMBL/GenBank/DDBJ whole genome shotgun (WGS) entry which is preliminary data.</text>
</comment>
<evidence type="ECO:0000259" key="1">
    <source>
        <dbReference type="Pfam" id="PF24957"/>
    </source>
</evidence>
<dbReference type="EMBL" id="BQKC01000001">
    <property type="protein sequence ID" value="GJM55568.1"/>
    <property type="molecule type" value="Genomic_DNA"/>
</dbReference>
<dbReference type="AlphaFoldDB" id="A0AAV5B3D8"/>
<name>A0AAV5B3D8_9ACTN</name>
<proteinExistence type="predicted"/>
<protein>
    <recommendedName>
        <fullName evidence="1">DISARM protein DrmE C-terminal domain-containing protein</fullName>
    </recommendedName>
</protein>
<organism evidence="2 3">
    <name type="scientific">Granulimonas faecalis</name>
    <dbReference type="NCBI Taxonomy" id="2894155"/>
    <lineage>
        <taxon>Bacteria</taxon>
        <taxon>Bacillati</taxon>
        <taxon>Actinomycetota</taxon>
        <taxon>Coriobacteriia</taxon>
        <taxon>Coriobacteriales</taxon>
        <taxon>Kribbibacteriaceae</taxon>
        <taxon>Granulimonas</taxon>
    </lineage>
</organism>
<gene>
    <name evidence="2" type="ORF">ATOP_12230</name>
</gene>
<dbReference type="RefSeq" id="WP_265590842.1">
    <property type="nucleotide sequence ID" value="NZ_BQKC01000001.1"/>
</dbReference>
<dbReference type="InterPro" id="IPR056666">
    <property type="entry name" value="DrmE_C"/>
</dbReference>
<sequence>MNGFGESCPRETIDVTSFLRSFPRDFDGVGLTFKGLGKVGITTLTHANLSLLRRAVEGGHDGVIVSCPDFVRESVATAFLASFKNLIEFKGGGGLREPVSGERVAVGRCVVDVVDVDEEMVRFDGLGINHRVGLRRDKFPLVHSASGELTRLKKGSKELRQAAEEYDAVAPFARALLDRCGSAVPAVGIVSSSCQYLDEPPTRILNGSLVSDGHETPLSDALPLTYLSPEKERNGFDWPFDVTPSILLAPRSNGVGDAFSLANCDDGTILDFVSINIPDSDVFESEMLPGIRFLVKRQHVPVIGFCDRWTLDKVSGLQALEKYNFLIVDWDWDWGCCEAIRGQGPLVLSATQRNRLEGSSREAKLHVVPSGDSGLSRVASVFEGVLRRTEMINSEALVAKQHLFRYLASALRLTMRPDENYCFERSESIKGSLNAILKSSSLTEEECGDLQEACRILASVFNPTRHLPKEDEILKIVSGRLGEFGQSVTLVVDTDRTERAFEYWRKRVSDEGLPTDRLHVVNVYGFIAEKGSSKDKGDSVVFCGWYDRGTMDRAIHSGISSDVSLVLYAGEDHDLEVGWYNDARIRWQASSERCAKKTDESLSALGFSPPLRPKGKCLKRPSGKECEIRDTSPAATVVEIDKKLLESDIESAGEDGVRARPVLFDDGSHVWLSTDKGHRGKLTVITACLAGLSCEPVKKGASALLQGDVVTRTKADRSYIWEASASVDDGHQADLETAQRWKAPIKRAQERGMTDAEIISRIRSYQKNRVQPQTVRTWITDAGKICPRKKEHIRSIFVAMGEPVDGPVLDEILEAAERVRGSHRKTSRLVKKEIVNLFLDDVAAFGLDDALEGFDRRHSLGTVELLRVMSIGEEARVSENAAVI</sequence>
<dbReference type="Proteomes" id="UP001055025">
    <property type="component" value="Unassembled WGS sequence"/>
</dbReference>
<feature type="domain" description="DISARM protein DrmE C-terminal" evidence="1">
    <location>
        <begin position="730"/>
        <end position="834"/>
    </location>
</feature>
<accession>A0AAV5B3D8</accession>
<reference evidence="2" key="1">
    <citation type="journal article" date="2022" name="Int. J. Syst. Evol. Microbiol.">
        <title>Granulimonas faecalis gen. nov., sp. nov., and Leptogranulimonas caecicola gen. nov., sp. nov., novel lactate-producing Atopobiaceae bacteria isolated from mouse intestines, and an emended description of the family Atopobiaceae.</title>
        <authorList>
            <person name="Morinaga K."/>
            <person name="Kusada H."/>
            <person name="Sakamoto S."/>
            <person name="Murakami T."/>
            <person name="Toyoda A."/>
            <person name="Mori H."/>
            <person name="Meng X.Y."/>
            <person name="Takashino M."/>
            <person name="Murotomi K."/>
            <person name="Tamaki H."/>
        </authorList>
    </citation>
    <scope>NUCLEOTIDE SEQUENCE</scope>
    <source>
        <strain evidence="2">OPF53</strain>
    </source>
</reference>
<dbReference type="Pfam" id="PF24957">
    <property type="entry name" value="DrmE_C"/>
    <property type="match status" value="1"/>
</dbReference>
<evidence type="ECO:0000313" key="2">
    <source>
        <dbReference type="EMBL" id="GJM55568.1"/>
    </source>
</evidence>
<evidence type="ECO:0000313" key="3">
    <source>
        <dbReference type="Proteomes" id="UP001055025"/>
    </source>
</evidence>
<keyword evidence="3" id="KW-1185">Reference proteome</keyword>